<feature type="compositionally biased region" description="Low complexity" evidence="6">
    <location>
        <begin position="680"/>
        <end position="700"/>
    </location>
</feature>
<feature type="region of interest" description="Disordered" evidence="6">
    <location>
        <begin position="815"/>
        <end position="849"/>
    </location>
</feature>
<dbReference type="Pfam" id="PF00743">
    <property type="entry name" value="FMO-like"/>
    <property type="match status" value="2"/>
</dbReference>
<evidence type="ECO:0000256" key="4">
    <source>
        <dbReference type="ARBA" id="ARBA00023002"/>
    </source>
</evidence>
<feature type="compositionally biased region" description="Low complexity" evidence="6">
    <location>
        <begin position="1083"/>
        <end position="1092"/>
    </location>
</feature>
<feature type="region of interest" description="Disordered" evidence="6">
    <location>
        <begin position="872"/>
        <end position="891"/>
    </location>
</feature>
<comment type="similarity">
    <text evidence="1 5">Belongs to the FMO family.</text>
</comment>
<evidence type="ECO:0000256" key="3">
    <source>
        <dbReference type="ARBA" id="ARBA00022827"/>
    </source>
</evidence>
<dbReference type="SUPFAM" id="SSF51905">
    <property type="entry name" value="FAD/NAD(P)-binding domain"/>
    <property type="match status" value="2"/>
</dbReference>
<gene>
    <name evidence="7" type="ORF">HXX76_011926</name>
</gene>
<keyword evidence="4 5" id="KW-0560">Oxidoreductase</keyword>
<sequence length="1181" mass="123359">MGVECCVLEATDTIGGVWAANYAGFGLQVPWRLYQFADFPWPESLQPQDDFPTGAQVQAYILAYAQHFGLLRLVRFNCKLLRLRWHADRRQWEALYSNTQADKFYKVTADYVVMCNGIYSKPYIPEYQGVESYMGTQLHAKYFTDMSTVKGRRVVIVGAGKTALDCVSGLVSANTAASVTMLYRKSHWPVPRSLLGISIRRLVFNRAFASMLPCYYTAGRLERARAAVTKPLRHLFWKSLECLIATKYPATTDRLKPAVSLPMDLFYGGQILDDRLDQMLEGRGVNLMQGEIKTFVRNGVILLDNSFLPADVVLYCTGYEKAYDYFDGEMRSRLGLQKDGLYLYRNCIPPDVPHLAFIGSEVSTYNNVLSGGLQALWLAHVLTGRVTLPPPQAMREDIRAQQRWRREVMPVQRCRGSVLMVFMAHYHDQLVADMGHSPRRKGANVLAECFGVYSAADYKDLVEQSDVPLAQAVAEQWRTAAEQARMHGPPLTVASVAASVAGAEYLRRHTTDSGREARTAVGPGALLAVGSGRHSAAATQPAPLMRLQSQDAAAEAGSRPASAGGYPRQMHVLRRRHSAGHPAALIVSSSSGAAGGLHDTAGGAAGGLASAASQPLPHVAPGAAAGPEARRSSRKSVMLPHPPPLPEASEVLYWQGDPGAAEAEQHAPAHQQPHLEEPAQQHWQQQQQSQHPYPQQQPQKQHSRHTVSGATGGGGGAYTAAAFGGAAAADAGLPRQPRVARVHRHLSAPLTHSWASRGGGTTTTATASPPITVAMERGIVSTTADSSGVLSCSYVGPDGGPDGASVGWTDAAGGSMHGGGGGARTRTASGMLPPAAPHSPYSQSGTAPARYGDGELEACGIRVVAVVTEASGRGSGSEARSVTGPGSGGRRIAPMLVGGSEGDGALAQREACGGASPLQQQLAAGVLPSASSLVLSSPGGASSSGVAGSVVRQLARAFASMQQQMSAVPSGTSGTYTNPLAFEAEQQQQQLGDVTSAADMAAAFTSMAAAAAAAATAAAIAATTALNRQQSLACGPLCSACGGPGTPASQPPGNGEPALMRHGNSLASALAAAAVAEALRQSGGGAAAMQQPMQPPPASASVPRPLLESGFQEEQEEEEEPRSPFCSVQAGAKASGGRHGLPPSMTPAGGLTAAASELMMTAAAATAAAVPPPAGSRLSIA</sequence>
<comment type="cofactor">
    <cofactor evidence="5">
        <name>FAD</name>
        <dbReference type="ChEBI" id="CHEBI:57692"/>
    </cofactor>
</comment>
<evidence type="ECO:0000256" key="5">
    <source>
        <dbReference type="RuleBase" id="RU361177"/>
    </source>
</evidence>
<dbReference type="GO" id="GO:0050661">
    <property type="term" value="F:NADP binding"/>
    <property type="evidence" value="ECO:0007669"/>
    <property type="project" value="InterPro"/>
</dbReference>
<protein>
    <recommendedName>
        <fullName evidence="5">Flavin-containing monooxygenase</fullName>
        <ecNumber evidence="5">1.-.-.-</ecNumber>
    </recommendedName>
</protein>
<proteinExistence type="inferred from homology"/>
<keyword evidence="5" id="KW-0503">Monooxygenase</keyword>
<dbReference type="InterPro" id="IPR050346">
    <property type="entry name" value="FMO-like"/>
</dbReference>
<dbReference type="Gene3D" id="3.50.50.60">
    <property type="entry name" value="FAD/NAD(P)-binding domain"/>
    <property type="match status" value="1"/>
</dbReference>
<name>A0A835STF0_CHLIN</name>
<accession>A0A835STF0</accession>
<feature type="region of interest" description="Disordered" evidence="6">
    <location>
        <begin position="616"/>
        <end position="713"/>
    </location>
</feature>
<feature type="compositionally biased region" description="Acidic residues" evidence="6">
    <location>
        <begin position="1111"/>
        <end position="1120"/>
    </location>
</feature>
<dbReference type="AlphaFoldDB" id="A0A835STF0"/>
<dbReference type="PANTHER" id="PTHR23023">
    <property type="entry name" value="DIMETHYLANILINE MONOOXYGENASE"/>
    <property type="match status" value="1"/>
</dbReference>
<dbReference type="GO" id="GO:0004499">
    <property type="term" value="F:N,N-dimethylaniline monooxygenase activity"/>
    <property type="evidence" value="ECO:0007669"/>
    <property type="project" value="InterPro"/>
</dbReference>
<reference evidence="7" key="1">
    <citation type="journal article" date="2020" name="bioRxiv">
        <title>Comparative genomics of Chlamydomonas.</title>
        <authorList>
            <person name="Craig R.J."/>
            <person name="Hasan A.R."/>
            <person name="Ness R.W."/>
            <person name="Keightley P.D."/>
        </authorList>
    </citation>
    <scope>NUCLEOTIDE SEQUENCE</scope>
    <source>
        <strain evidence="7">SAG 7.73</strain>
    </source>
</reference>
<dbReference type="EC" id="1.-.-.-" evidence="5"/>
<organism evidence="7 8">
    <name type="scientific">Chlamydomonas incerta</name>
    <dbReference type="NCBI Taxonomy" id="51695"/>
    <lineage>
        <taxon>Eukaryota</taxon>
        <taxon>Viridiplantae</taxon>
        <taxon>Chlorophyta</taxon>
        <taxon>core chlorophytes</taxon>
        <taxon>Chlorophyceae</taxon>
        <taxon>CS clade</taxon>
        <taxon>Chlamydomonadales</taxon>
        <taxon>Chlamydomonadaceae</taxon>
        <taxon>Chlamydomonas</taxon>
    </lineage>
</organism>
<feature type="compositionally biased region" description="Low complexity" evidence="6">
    <location>
        <begin position="872"/>
        <end position="881"/>
    </location>
</feature>
<keyword evidence="3 5" id="KW-0274">FAD</keyword>
<evidence type="ECO:0000256" key="2">
    <source>
        <dbReference type="ARBA" id="ARBA00022630"/>
    </source>
</evidence>
<evidence type="ECO:0000256" key="1">
    <source>
        <dbReference type="ARBA" id="ARBA00009183"/>
    </source>
</evidence>
<feature type="compositionally biased region" description="Basic and acidic residues" evidence="6">
    <location>
        <begin position="663"/>
        <end position="679"/>
    </location>
</feature>
<dbReference type="OrthoDB" id="66881at2759"/>
<dbReference type="EMBL" id="JAEHOC010000037">
    <property type="protein sequence ID" value="KAG2427939.1"/>
    <property type="molecule type" value="Genomic_DNA"/>
</dbReference>
<evidence type="ECO:0000313" key="7">
    <source>
        <dbReference type="EMBL" id="KAG2427939.1"/>
    </source>
</evidence>
<dbReference type="Proteomes" id="UP000650467">
    <property type="component" value="Unassembled WGS sequence"/>
</dbReference>
<feature type="region of interest" description="Disordered" evidence="6">
    <location>
        <begin position="1083"/>
        <end position="1148"/>
    </location>
</feature>
<dbReference type="GO" id="GO:0050660">
    <property type="term" value="F:flavin adenine dinucleotide binding"/>
    <property type="evidence" value="ECO:0007669"/>
    <property type="project" value="InterPro"/>
</dbReference>
<dbReference type="InterPro" id="IPR020946">
    <property type="entry name" value="Flavin_mOase-like"/>
</dbReference>
<keyword evidence="8" id="KW-1185">Reference proteome</keyword>
<evidence type="ECO:0000256" key="6">
    <source>
        <dbReference type="SAM" id="MobiDB-lite"/>
    </source>
</evidence>
<evidence type="ECO:0000313" key="8">
    <source>
        <dbReference type="Proteomes" id="UP000650467"/>
    </source>
</evidence>
<keyword evidence="2 5" id="KW-0285">Flavoprotein</keyword>
<comment type="caution">
    <text evidence="7">The sequence shown here is derived from an EMBL/GenBank/DDBJ whole genome shotgun (WGS) entry which is preliminary data.</text>
</comment>
<dbReference type="InterPro" id="IPR036188">
    <property type="entry name" value="FAD/NAD-bd_sf"/>
</dbReference>